<dbReference type="PIRSF" id="PIRSF019853">
    <property type="entry name" value="UCP019853"/>
    <property type="match status" value="1"/>
</dbReference>
<gene>
    <name evidence="1" type="ORF">HZ283_09115</name>
</gene>
<dbReference type="RefSeq" id="WP_012367873.1">
    <property type="nucleotide sequence ID" value="NZ_ABFDCH020000010.1"/>
</dbReference>
<proteinExistence type="predicted"/>
<name>A0A7D6ADB9_PROMI</name>
<protein>
    <submittedName>
        <fullName evidence="1">Uncharacterized protein</fullName>
    </submittedName>
</protein>
<dbReference type="EMBL" id="CP059056">
    <property type="protein sequence ID" value="QLJ20962.1"/>
    <property type="molecule type" value="Genomic_DNA"/>
</dbReference>
<organism evidence="1">
    <name type="scientific">Proteus mirabilis</name>
    <dbReference type="NCBI Taxonomy" id="584"/>
    <lineage>
        <taxon>Bacteria</taxon>
        <taxon>Pseudomonadati</taxon>
        <taxon>Pseudomonadota</taxon>
        <taxon>Gammaproteobacteria</taxon>
        <taxon>Enterobacterales</taxon>
        <taxon>Morganellaceae</taxon>
        <taxon>Proteus</taxon>
    </lineage>
</organism>
<evidence type="ECO:0000313" key="1">
    <source>
        <dbReference type="EMBL" id="QLJ20962.1"/>
    </source>
</evidence>
<dbReference type="InterPro" id="IPR016767">
    <property type="entry name" value="UCP019853"/>
</dbReference>
<dbReference type="AlphaFoldDB" id="A0A7D6ADB9"/>
<reference evidence="1" key="1">
    <citation type="submission" date="2020-07" db="EMBL/GenBank/DDBJ databases">
        <title>Hypervirulent multi-drug resistant Proteus mirabilis strain with mosaic plasmid.</title>
        <authorList>
            <person name="Shelenkov A."/>
            <person name="Mikhaylova Y.V."/>
            <person name="Yanushevich Y.G."/>
            <person name="Petrova L."/>
            <person name="Fomina V."/>
            <person name="Zamyatin M."/>
            <person name="Shagin D."/>
        </authorList>
    </citation>
    <scope>NUCLEOTIDE SEQUENCE</scope>
    <source>
        <strain evidence="1">CriePir89</strain>
    </source>
</reference>
<accession>A0A7D6ADB9</accession>
<dbReference type="OMA" id="CIYIDRI"/>
<dbReference type="GeneID" id="6803067"/>
<dbReference type="KEGG" id="pvl:AOB99_07635"/>
<sequence length="122" mass="14216">MKYYAEVVSLNPNVEEEVTISLGDITLTCFICNLNNPIKLNEIYLVELELEIFDEVRAKLATDILPKQIGDSFAYELNGYLLENKIIISNIILQDDLLYEISFYENKYVCIYIDRINISFFN</sequence>